<evidence type="ECO:0000313" key="2">
    <source>
        <dbReference type="Proteomes" id="UP001147747"/>
    </source>
</evidence>
<comment type="caution">
    <text evidence="1">The sequence shown here is derived from an EMBL/GenBank/DDBJ whole genome shotgun (WGS) entry which is preliminary data.</text>
</comment>
<reference evidence="1" key="1">
    <citation type="submission" date="2022-12" db="EMBL/GenBank/DDBJ databases">
        <authorList>
            <person name="Petersen C."/>
        </authorList>
    </citation>
    <scope>NUCLEOTIDE SEQUENCE</scope>
    <source>
        <strain evidence="1">IBT 29677</strain>
    </source>
</reference>
<name>A0A9W9S160_9EURO</name>
<dbReference type="Proteomes" id="UP001147747">
    <property type="component" value="Unassembled WGS sequence"/>
</dbReference>
<sequence>MAMEAKNVTFDPANMYSSKKKAKVQEKEAIIKLVFSQAPAGTVRATVINGWHTSPSDGRVHCTADYYDDAGDVIRREHIVEED</sequence>
<proteinExistence type="predicted"/>
<dbReference type="RefSeq" id="XP_056480658.1">
    <property type="nucleotide sequence ID" value="XM_056638669.1"/>
</dbReference>
<organism evidence="1 2">
    <name type="scientific">Penicillium cosmopolitanum</name>
    <dbReference type="NCBI Taxonomy" id="1131564"/>
    <lineage>
        <taxon>Eukaryota</taxon>
        <taxon>Fungi</taxon>
        <taxon>Dikarya</taxon>
        <taxon>Ascomycota</taxon>
        <taxon>Pezizomycotina</taxon>
        <taxon>Eurotiomycetes</taxon>
        <taxon>Eurotiomycetidae</taxon>
        <taxon>Eurotiales</taxon>
        <taxon>Aspergillaceae</taxon>
        <taxon>Penicillium</taxon>
    </lineage>
</organism>
<dbReference type="GeneID" id="81377649"/>
<protein>
    <submittedName>
        <fullName evidence="1">Uncharacterized protein</fullName>
    </submittedName>
</protein>
<keyword evidence="2" id="KW-1185">Reference proteome</keyword>
<gene>
    <name evidence="1" type="ORF">N7509_014032</name>
</gene>
<reference evidence="1" key="2">
    <citation type="journal article" date="2023" name="IMA Fungus">
        <title>Comparative genomic study of the Penicillium genus elucidates a diverse pangenome and 15 lateral gene transfer events.</title>
        <authorList>
            <person name="Petersen C."/>
            <person name="Sorensen T."/>
            <person name="Nielsen M.R."/>
            <person name="Sondergaard T.E."/>
            <person name="Sorensen J.L."/>
            <person name="Fitzpatrick D.A."/>
            <person name="Frisvad J.C."/>
            <person name="Nielsen K.L."/>
        </authorList>
    </citation>
    <scope>NUCLEOTIDE SEQUENCE</scope>
    <source>
        <strain evidence="1">IBT 29677</strain>
    </source>
</reference>
<dbReference type="EMBL" id="JAPZBU010000013">
    <property type="protein sequence ID" value="KAJ5369420.1"/>
    <property type="molecule type" value="Genomic_DNA"/>
</dbReference>
<accession>A0A9W9S160</accession>
<dbReference type="AlphaFoldDB" id="A0A9W9S160"/>
<evidence type="ECO:0000313" key="1">
    <source>
        <dbReference type="EMBL" id="KAJ5369420.1"/>
    </source>
</evidence>
<dbReference type="OrthoDB" id="2790530at2759"/>